<dbReference type="OrthoDB" id="9811471at2"/>
<dbReference type="GO" id="GO:0012505">
    <property type="term" value="C:endomembrane system"/>
    <property type="evidence" value="ECO:0007669"/>
    <property type="project" value="TreeGrafter"/>
</dbReference>
<dbReference type="Gene3D" id="3.90.1300.10">
    <property type="entry name" value="Amidase signature (AS) domain"/>
    <property type="match status" value="1"/>
</dbReference>
<dbReference type="Pfam" id="PF01425">
    <property type="entry name" value="Amidase"/>
    <property type="match status" value="1"/>
</dbReference>
<dbReference type="SUPFAM" id="SSF75304">
    <property type="entry name" value="Amidase signature (AS) enzymes"/>
    <property type="match status" value="1"/>
</dbReference>
<name>A0A3N1CXX6_9ACTN</name>
<sequence>MELWQLSATELAAGIRNREFSSGEAVRSCLGRIEAVNPALNALVEVLPEDALEAARRADEAVAAGAVLGPLHGVPVNTKINTPERGKLASHGLTVAAGARATGDAACVGGLRASGAVFLGRSNAPAFSMRWFSGNDPHGRTLNPWDASRTPGGSSGGAAAAVAAGMAPIGQGNDIAGSIRFPAACCGVVGIRPTVGLVSGWEPPGGPELEGPLTFQAWAVHGPIAKTVSDARLALAAMTTPDLRDPFGVPAVPSLAPRRGPVRIGVVRDVGLARAHPSVDAAVTTAARRLADAGHPVEEMEVPLLGEAARLWSLLLMEDLKPMAPGMREIGDEATRRNLTFCFEAAAELWGAVGITDYIQGWARRATLITRLQELLTGGDGNTLLLTPACAEPPFEQDADIIDPARARSLFPAMWPMTSVPVLGFPAITVPVQATDGLPLSVQLIAARFAEPLLFDIATDLESRTTALAPPLPA</sequence>
<dbReference type="InterPro" id="IPR052739">
    <property type="entry name" value="FAAH2"/>
</dbReference>
<dbReference type="AlphaFoldDB" id="A0A3N1CXX6"/>
<feature type="domain" description="Amidase" evidence="1">
    <location>
        <begin position="24"/>
        <end position="454"/>
    </location>
</feature>
<dbReference type="Proteomes" id="UP000272400">
    <property type="component" value="Unassembled WGS sequence"/>
</dbReference>
<dbReference type="InterPro" id="IPR020556">
    <property type="entry name" value="Amidase_CS"/>
</dbReference>
<protein>
    <submittedName>
        <fullName evidence="2">Amidase</fullName>
    </submittedName>
</protein>
<organism evidence="2 3">
    <name type="scientific">Actinocorallia herbida</name>
    <dbReference type="NCBI Taxonomy" id="58109"/>
    <lineage>
        <taxon>Bacteria</taxon>
        <taxon>Bacillati</taxon>
        <taxon>Actinomycetota</taxon>
        <taxon>Actinomycetes</taxon>
        <taxon>Streptosporangiales</taxon>
        <taxon>Thermomonosporaceae</taxon>
        <taxon>Actinocorallia</taxon>
    </lineage>
</organism>
<accession>A0A3N1CXX6</accession>
<dbReference type="InterPro" id="IPR023631">
    <property type="entry name" value="Amidase_dom"/>
</dbReference>
<evidence type="ECO:0000313" key="3">
    <source>
        <dbReference type="Proteomes" id="UP000272400"/>
    </source>
</evidence>
<evidence type="ECO:0000259" key="1">
    <source>
        <dbReference type="Pfam" id="PF01425"/>
    </source>
</evidence>
<comment type="caution">
    <text evidence="2">The sequence shown here is derived from an EMBL/GenBank/DDBJ whole genome shotgun (WGS) entry which is preliminary data.</text>
</comment>
<dbReference type="RefSeq" id="WP_123665551.1">
    <property type="nucleotide sequence ID" value="NZ_RJKE01000001.1"/>
</dbReference>
<evidence type="ECO:0000313" key="2">
    <source>
        <dbReference type="EMBL" id="ROO86121.1"/>
    </source>
</evidence>
<keyword evidence="3" id="KW-1185">Reference proteome</keyword>
<dbReference type="NCBIfam" id="NF005687">
    <property type="entry name" value="PRK07487.1"/>
    <property type="match status" value="1"/>
</dbReference>
<dbReference type="PANTHER" id="PTHR43372">
    <property type="entry name" value="FATTY-ACID AMIDE HYDROLASE"/>
    <property type="match status" value="1"/>
</dbReference>
<proteinExistence type="predicted"/>
<gene>
    <name evidence="2" type="ORF">EDD29_3684</name>
</gene>
<dbReference type="InterPro" id="IPR036928">
    <property type="entry name" value="AS_sf"/>
</dbReference>
<dbReference type="EMBL" id="RJKE01000001">
    <property type="protein sequence ID" value="ROO86121.1"/>
    <property type="molecule type" value="Genomic_DNA"/>
</dbReference>
<reference evidence="2 3" key="1">
    <citation type="submission" date="2018-11" db="EMBL/GenBank/DDBJ databases">
        <title>Sequencing the genomes of 1000 actinobacteria strains.</title>
        <authorList>
            <person name="Klenk H.-P."/>
        </authorList>
    </citation>
    <scope>NUCLEOTIDE SEQUENCE [LARGE SCALE GENOMIC DNA]</scope>
    <source>
        <strain evidence="2 3">DSM 44254</strain>
    </source>
</reference>
<dbReference type="PANTHER" id="PTHR43372:SF4">
    <property type="entry name" value="FATTY-ACID AMIDE HYDROLASE 2"/>
    <property type="match status" value="1"/>
</dbReference>
<dbReference type="PROSITE" id="PS00571">
    <property type="entry name" value="AMIDASES"/>
    <property type="match status" value="1"/>
</dbReference>